<dbReference type="PANTHER" id="PTHR13847:SF286">
    <property type="entry name" value="D-AMINO ACID DEHYDROGENASE"/>
    <property type="match status" value="1"/>
</dbReference>
<evidence type="ECO:0000256" key="1">
    <source>
        <dbReference type="ARBA" id="ARBA00001974"/>
    </source>
</evidence>
<name>A0A7H0LL05_9SPHN</name>
<evidence type="ECO:0000259" key="5">
    <source>
        <dbReference type="Pfam" id="PF01266"/>
    </source>
</evidence>
<evidence type="ECO:0000313" key="7">
    <source>
        <dbReference type="Proteomes" id="UP000516148"/>
    </source>
</evidence>
<dbReference type="SUPFAM" id="SSF51905">
    <property type="entry name" value="FAD/NAD(P)-binding domain"/>
    <property type="match status" value="1"/>
</dbReference>
<protein>
    <submittedName>
        <fullName evidence="6">TIGR03364 family FAD-dependent oxidoreductase</fullName>
    </submittedName>
</protein>
<dbReference type="InterPro" id="IPR017741">
    <property type="entry name" value="FAD-dependent_OxRdtase_HpnW"/>
</dbReference>
<comment type="similarity">
    <text evidence="2">Belongs to the DadA oxidoreductase family.</text>
</comment>
<dbReference type="Proteomes" id="UP000516148">
    <property type="component" value="Chromosome"/>
</dbReference>
<dbReference type="InterPro" id="IPR006076">
    <property type="entry name" value="FAD-dep_OxRdtase"/>
</dbReference>
<feature type="domain" description="FAD dependent oxidoreductase" evidence="5">
    <location>
        <begin position="7"/>
        <end position="365"/>
    </location>
</feature>
<organism evidence="6 7">
    <name type="scientific">Sphingomonas alpina</name>
    <dbReference type="NCBI Taxonomy" id="653931"/>
    <lineage>
        <taxon>Bacteria</taxon>
        <taxon>Pseudomonadati</taxon>
        <taxon>Pseudomonadota</taxon>
        <taxon>Alphaproteobacteria</taxon>
        <taxon>Sphingomonadales</taxon>
        <taxon>Sphingomonadaceae</taxon>
        <taxon>Sphingomonas</taxon>
    </lineage>
</organism>
<sequence length="379" mass="40732">MPETSFDVAIVGAGIIGLAHALAAARLGKRVVVIDRDAQANGASIRNFGFVTVTGQERGLTWRRARRTRDIWAEVAAQAGIAIEQRGLMLVAQRPEALNVIHAFAETEMAEGCMILSAADMRARFPLHGAGTVAGALWSPHDLRVESRTAIPRLAKWLEERWGVTFRRQTMVRDIAAPAIVTSNGTLRADFIVVCPGDDFTGLYADRIAARGLTRCRLQMLRLADPGMRLPGALMSDLSLVRYLGYAALPEAASLRALIEAEQPDHLANGIHLIVVQSADGSLVVGDSHHYAETPGPFASEEVDRLILQEYAALLGQAPPVLERWTGTYASGPDQSFVDAPDPAVRLVMVTSGSGASTGFAIAEDVIGKFYDVDQEVAA</sequence>
<evidence type="ECO:0000256" key="3">
    <source>
        <dbReference type="ARBA" id="ARBA00022630"/>
    </source>
</evidence>
<dbReference type="InterPro" id="IPR036188">
    <property type="entry name" value="FAD/NAD-bd_sf"/>
</dbReference>
<dbReference type="Gene3D" id="3.30.9.10">
    <property type="entry name" value="D-Amino Acid Oxidase, subunit A, domain 2"/>
    <property type="match status" value="1"/>
</dbReference>
<dbReference type="GO" id="GO:0005737">
    <property type="term" value="C:cytoplasm"/>
    <property type="evidence" value="ECO:0007669"/>
    <property type="project" value="TreeGrafter"/>
</dbReference>
<keyword evidence="7" id="KW-1185">Reference proteome</keyword>
<reference evidence="6 7" key="1">
    <citation type="submission" date="2020-09" db="EMBL/GenBank/DDBJ databases">
        <title>Sphingomonas sp., a new species isolated from pork steak.</title>
        <authorList>
            <person name="Heidler von Heilborn D."/>
        </authorList>
    </citation>
    <scope>NUCLEOTIDE SEQUENCE [LARGE SCALE GENOMIC DNA]</scope>
    <source>
        <strain evidence="7">S8-3T</strain>
    </source>
</reference>
<proteinExistence type="inferred from homology"/>
<dbReference type="PANTHER" id="PTHR13847">
    <property type="entry name" value="SARCOSINE DEHYDROGENASE-RELATED"/>
    <property type="match status" value="1"/>
</dbReference>
<gene>
    <name evidence="6" type="ORF">H3Z74_03730</name>
</gene>
<keyword evidence="4" id="KW-0560">Oxidoreductase</keyword>
<dbReference type="NCBIfam" id="TIGR03364">
    <property type="entry name" value="HpnW_proposed"/>
    <property type="match status" value="1"/>
</dbReference>
<dbReference type="AlphaFoldDB" id="A0A7H0LL05"/>
<dbReference type="GO" id="GO:0016491">
    <property type="term" value="F:oxidoreductase activity"/>
    <property type="evidence" value="ECO:0007669"/>
    <property type="project" value="UniProtKB-KW"/>
</dbReference>
<dbReference type="Gene3D" id="3.50.50.60">
    <property type="entry name" value="FAD/NAD(P)-binding domain"/>
    <property type="match status" value="1"/>
</dbReference>
<dbReference type="KEGG" id="spap:H3Z74_03730"/>
<accession>A0A7H0LL05</accession>
<comment type="cofactor">
    <cofactor evidence="1">
        <name>FAD</name>
        <dbReference type="ChEBI" id="CHEBI:57692"/>
    </cofactor>
</comment>
<evidence type="ECO:0000256" key="2">
    <source>
        <dbReference type="ARBA" id="ARBA00009410"/>
    </source>
</evidence>
<evidence type="ECO:0000256" key="4">
    <source>
        <dbReference type="ARBA" id="ARBA00023002"/>
    </source>
</evidence>
<dbReference type="RefSeq" id="WP_187762658.1">
    <property type="nucleotide sequence ID" value="NZ_CP061038.1"/>
</dbReference>
<dbReference type="EMBL" id="CP061038">
    <property type="protein sequence ID" value="QNQ10358.1"/>
    <property type="molecule type" value="Genomic_DNA"/>
</dbReference>
<evidence type="ECO:0000313" key="6">
    <source>
        <dbReference type="EMBL" id="QNQ10358.1"/>
    </source>
</evidence>
<dbReference type="Pfam" id="PF01266">
    <property type="entry name" value="DAO"/>
    <property type="match status" value="1"/>
</dbReference>
<keyword evidence="3" id="KW-0285">Flavoprotein</keyword>